<feature type="region of interest" description="Disordered" evidence="1">
    <location>
        <begin position="30"/>
        <end position="104"/>
    </location>
</feature>
<gene>
    <name evidence="2" type="ORF">BABINDRAFT_79764</name>
</gene>
<protein>
    <submittedName>
        <fullName evidence="2">Uncharacterized protein</fullName>
    </submittedName>
</protein>
<reference evidence="3" key="1">
    <citation type="submission" date="2016-05" db="EMBL/GenBank/DDBJ databases">
        <title>Comparative genomics of biotechnologically important yeasts.</title>
        <authorList>
            <consortium name="DOE Joint Genome Institute"/>
            <person name="Riley R."/>
            <person name="Haridas S."/>
            <person name="Wolfe K.H."/>
            <person name="Lopes M.R."/>
            <person name="Hittinger C.T."/>
            <person name="Goker M."/>
            <person name="Salamov A."/>
            <person name="Wisecaver J."/>
            <person name="Long T.M."/>
            <person name="Aerts A.L."/>
            <person name="Barry K."/>
            <person name="Choi C."/>
            <person name="Clum A."/>
            <person name="Coughlan A.Y."/>
            <person name="Deshpande S."/>
            <person name="Douglass A.P."/>
            <person name="Hanson S.J."/>
            <person name="Klenk H.-P."/>
            <person name="Labutti K."/>
            <person name="Lapidus A."/>
            <person name="Lindquist E."/>
            <person name="Lipzen A."/>
            <person name="Meier-Kolthoff J.P."/>
            <person name="Ohm R.A."/>
            <person name="Otillar R.P."/>
            <person name="Pangilinan J."/>
            <person name="Peng Y."/>
            <person name="Rokas A."/>
            <person name="Rosa C.A."/>
            <person name="Scheuner C."/>
            <person name="Sibirny A.A."/>
            <person name="Slot J.C."/>
            <person name="Stielow J.B."/>
            <person name="Sun H."/>
            <person name="Kurtzman C.P."/>
            <person name="Blackwell M."/>
            <person name="Grigoriev I.V."/>
            <person name="Jeffries T.W."/>
        </authorList>
    </citation>
    <scope>NUCLEOTIDE SEQUENCE [LARGE SCALE GENOMIC DNA]</scope>
    <source>
        <strain evidence="3">NRRL Y-12698</strain>
    </source>
</reference>
<proteinExistence type="predicted"/>
<evidence type="ECO:0000256" key="1">
    <source>
        <dbReference type="SAM" id="MobiDB-lite"/>
    </source>
</evidence>
<accession>A0A1E3QZH6</accession>
<evidence type="ECO:0000313" key="3">
    <source>
        <dbReference type="Proteomes" id="UP000094336"/>
    </source>
</evidence>
<sequence length="253" mass="28805">MIGRYILGVKRLQRSDLSYLRRLSNSQFNTPPPPTYFANDLHPKASKPPSGTTGSVYKGFERKGPEFSSDRTLANPSPSVLNTFGTPAAPTSTTPFAPSSDNSSAGNIKPRELFTLVFFVAALSGLYIEYERQSKEFERRLTDQQTTYQKNLIQNFNKYQQHKKQRDMLFMKKDKEHMKLEMKLSIHVGLLRKQLQEAGIDPVSIEKAIEQYERDVKIGSTLTNGSLLWVDDASTVRPFVPHFKDYEKKGPNH</sequence>
<organism evidence="2 3">
    <name type="scientific">Babjeviella inositovora NRRL Y-12698</name>
    <dbReference type="NCBI Taxonomy" id="984486"/>
    <lineage>
        <taxon>Eukaryota</taxon>
        <taxon>Fungi</taxon>
        <taxon>Dikarya</taxon>
        <taxon>Ascomycota</taxon>
        <taxon>Saccharomycotina</taxon>
        <taxon>Pichiomycetes</taxon>
        <taxon>Serinales incertae sedis</taxon>
        <taxon>Babjeviella</taxon>
    </lineage>
</organism>
<name>A0A1E3QZH6_9ASCO</name>
<feature type="compositionally biased region" description="Basic and acidic residues" evidence="1">
    <location>
        <begin position="59"/>
        <end position="69"/>
    </location>
</feature>
<dbReference type="RefSeq" id="XP_018988353.1">
    <property type="nucleotide sequence ID" value="XM_019132711.1"/>
</dbReference>
<feature type="compositionally biased region" description="Low complexity" evidence="1">
    <location>
        <begin position="86"/>
        <end position="100"/>
    </location>
</feature>
<dbReference type="GeneID" id="30150564"/>
<feature type="compositionally biased region" description="Polar residues" evidence="1">
    <location>
        <begin position="70"/>
        <end position="85"/>
    </location>
</feature>
<dbReference type="EMBL" id="KV454426">
    <property type="protein sequence ID" value="ODQ83025.1"/>
    <property type="molecule type" value="Genomic_DNA"/>
</dbReference>
<dbReference type="Proteomes" id="UP000094336">
    <property type="component" value="Unassembled WGS sequence"/>
</dbReference>
<evidence type="ECO:0000313" key="2">
    <source>
        <dbReference type="EMBL" id="ODQ83025.1"/>
    </source>
</evidence>
<dbReference type="OrthoDB" id="3997736at2759"/>
<dbReference type="AlphaFoldDB" id="A0A1E3QZH6"/>
<keyword evidence="3" id="KW-1185">Reference proteome</keyword>